<dbReference type="AlphaFoldDB" id="A0A6C2YI97"/>
<organism evidence="2">
    <name type="scientific">Tuwongella immobilis</name>
    <dbReference type="NCBI Taxonomy" id="692036"/>
    <lineage>
        <taxon>Bacteria</taxon>
        <taxon>Pseudomonadati</taxon>
        <taxon>Planctomycetota</taxon>
        <taxon>Planctomycetia</taxon>
        <taxon>Gemmatales</taxon>
        <taxon>Gemmataceae</taxon>
        <taxon>Tuwongella</taxon>
    </lineage>
</organism>
<proteinExistence type="predicted"/>
<accession>A0A6C2YI97</accession>
<dbReference type="KEGG" id="tim:GMBLW1_28240"/>
<protein>
    <submittedName>
        <fullName evidence="2">Uncharacterized protein</fullName>
    </submittedName>
</protein>
<feature type="transmembrane region" description="Helical" evidence="1">
    <location>
        <begin position="97"/>
        <end position="118"/>
    </location>
</feature>
<evidence type="ECO:0000313" key="2">
    <source>
        <dbReference type="EMBL" id="VIP01136.1"/>
    </source>
</evidence>
<dbReference type="InParanoid" id="A0A6C2YI97"/>
<dbReference type="Proteomes" id="UP000464378">
    <property type="component" value="Chromosome"/>
</dbReference>
<dbReference type="RefSeq" id="WP_162656377.1">
    <property type="nucleotide sequence ID" value="NZ_LR593887.1"/>
</dbReference>
<keyword evidence="1" id="KW-0812">Transmembrane</keyword>
<sequence>MMFLVMLGFFVYWQVLTYLLVSQPRPGGPVSFRERFPWIFAIWKVLKIMFACLICLYLMIPLFLTLPTQVWAIGIWLGVLVPLVIATRTRPQIRRHIWPISLGVSGLVIVCLGIAAAWDTRAAYQWATSSEMRFAMPNPRLPDRPPILAANHRPKIDSDPMRYCSYSDCGLRGSLQNLVASPLSFWGDHPFFAAIMCPQFSGAELREHFQRLSEDPGIPQPLDRMPEFVGGNWSLDRKLPSPEWKWQWIHEKVLEEFFRNAACAVPLPDEPAVTVGFLGHGIESRNSQIEPNCRRIERLKIPLQGTPRIRMQSTYPTLRQSNGAMTRELDSFERWAFAQLQEGETLLVREVGNGVRMLGAISCAKSCQRCHAQPEGDLLGAFSYWIMDR</sequence>
<evidence type="ECO:0000256" key="1">
    <source>
        <dbReference type="SAM" id="Phobius"/>
    </source>
</evidence>
<name>A0A6C2YI97_9BACT</name>
<feature type="transmembrane region" description="Helical" evidence="1">
    <location>
        <begin position="66"/>
        <end position="85"/>
    </location>
</feature>
<gene>
    <name evidence="2" type="ORF">GMBLW1_28240</name>
</gene>
<dbReference type="EMBL" id="LR593887">
    <property type="protein sequence ID" value="VTR97697.1"/>
    <property type="molecule type" value="Genomic_DNA"/>
</dbReference>
<dbReference type="EMBL" id="LR586016">
    <property type="protein sequence ID" value="VIP01136.1"/>
    <property type="molecule type" value="Genomic_DNA"/>
</dbReference>
<keyword evidence="1" id="KW-1133">Transmembrane helix</keyword>
<feature type="transmembrane region" description="Helical" evidence="1">
    <location>
        <begin position="36"/>
        <end position="60"/>
    </location>
</feature>
<keyword evidence="3" id="KW-1185">Reference proteome</keyword>
<evidence type="ECO:0000313" key="3">
    <source>
        <dbReference type="Proteomes" id="UP000464378"/>
    </source>
</evidence>
<feature type="transmembrane region" description="Helical" evidence="1">
    <location>
        <begin position="6"/>
        <end position="24"/>
    </location>
</feature>
<reference evidence="2" key="1">
    <citation type="submission" date="2019-04" db="EMBL/GenBank/DDBJ databases">
        <authorList>
            <consortium name="Science for Life Laboratories"/>
        </authorList>
    </citation>
    <scope>NUCLEOTIDE SEQUENCE</scope>
    <source>
        <strain evidence="2">MBLW1</strain>
    </source>
</reference>
<keyword evidence="1" id="KW-0472">Membrane</keyword>